<evidence type="ECO:0000313" key="2">
    <source>
        <dbReference type="Proteomes" id="UP000654304"/>
    </source>
</evidence>
<dbReference type="RefSeq" id="WP_186903601.1">
    <property type="nucleotide sequence ID" value="NZ_JACOGD010000004.1"/>
</dbReference>
<protein>
    <submittedName>
        <fullName evidence="1">Uncharacterized protein</fullName>
    </submittedName>
</protein>
<organism evidence="1 2">
    <name type="scientific">Undibacterium curvum</name>
    <dbReference type="NCBI Taxonomy" id="2762294"/>
    <lineage>
        <taxon>Bacteria</taxon>
        <taxon>Pseudomonadati</taxon>
        <taxon>Pseudomonadota</taxon>
        <taxon>Betaproteobacteria</taxon>
        <taxon>Burkholderiales</taxon>
        <taxon>Oxalobacteraceae</taxon>
        <taxon>Undibacterium</taxon>
    </lineage>
</organism>
<sequence>MKSHFLRNTLFAITLFCASVGLALPWGLYYYGLHALTSLPQPATTLLSQEQQAAQWAQAGFQIPAEEVQLNPVSYLFSATGQDAPPAVTSFAWRIASAHLSRQLPQAGVWQKTLCGSALTIWITRHWSQAQIVSTAAQLDTKRP</sequence>
<keyword evidence="2" id="KW-1185">Reference proteome</keyword>
<reference evidence="1 2" key="1">
    <citation type="submission" date="2020-08" db="EMBL/GenBank/DDBJ databases">
        <title>Novel species isolated from subtropical streams in China.</title>
        <authorList>
            <person name="Lu H."/>
        </authorList>
    </citation>
    <scope>NUCLEOTIDE SEQUENCE [LARGE SCALE GENOMIC DNA]</scope>
    <source>
        <strain evidence="1 2">CY22W</strain>
    </source>
</reference>
<gene>
    <name evidence="1" type="ORF">H8K43_09495</name>
</gene>
<comment type="caution">
    <text evidence="1">The sequence shown here is derived from an EMBL/GenBank/DDBJ whole genome shotgun (WGS) entry which is preliminary data.</text>
</comment>
<dbReference type="Proteomes" id="UP000654304">
    <property type="component" value="Unassembled WGS sequence"/>
</dbReference>
<accession>A0ABR7A4R9</accession>
<name>A0ABR7A4R9_9BURK</name>
<dbReference type="EMBL" id="JACOGD010000004">
    <property type="protein sequence ID" value="MBC3931904.1"/>
    <property type="molecule type" value="Genomic_DNA"/>
</dbReference>
<proteinExistence type="predicted"/>
<evidence type="ECO:0000313" key="1">
    <source>
        <dbReference type="EMBL" id="MBC3931904.1"/>
    </source>
</evidence>